<organism evidence="2 3">
    <name type="scientific">Claviceps humidiphila</name>
    <dbReference type="NCBI Taxonomy" id="1294629"/>
    <lineage>
        <taxon>Eukaryota</taxon>
        <taxon>Fungi</taxon>
        <taxon>Dikarya</taxon>
        <taxon>Ascomycota</taxon>
        <taxon>Pezizomycotina</taxon>
        <taxon>Sordariomycetes</taxon>
        <taxon>Hypocreomycetidae</taxon>
        <taxon>Hypocreales</taxon>
        <taxon>Clavicipitaceae</taxon>
        <taxon>Claviceps</taxon>
    </lineage>
</organism>
<accession>A0A9P7PZD0</accession>
<keyword evidence="3" id="KW-1185">Reference proteome</keyword>
<gene>
    <name evidence="2" type="ORF">E4U13_002788</name>
</gene>
<dbReference type="AlphaFoldDB" id="A0A9P7PZD0"/>
<comment type="caution">
    <text evidence="2">The sequence shown here is derived from an EMBL/GenBank/DDBJ whole genome shotgun (WGS) entry which is preliminary data.</text>
</comment>
<name>A0A9P7PZD0_9HYPO</name>
<dbReference type="EMBL" id="SRQM01000225">
    <property type="protein sequence ID" value="KAG6115401.1"/>
    <property type="molecule type" value="Genomic_DNA"/>
</dbReference>
<dbReference type="Proteomes" id="UP000732380">
    <property type="component" value="Unassembled WGS sequence"/>
</dbReference>
<evidence type="ECO:0008006" key="4">
    <source>
        <dbReference type="Google" id="ProtNLM"/>
    </source>
</evidence>
<feature type="signal peptide" evidence="1">
    <location>
        <begin position="1"/>
        <end position="17"/>
    </location>
</feature>
<keyword evidence="1" id="KW-0732">Signal</keyword>
<proteinExistence type="predicted"/>
<evidence type="ECO:0000256" key="1">
    <source>
        <dbReference type="SAM" id="SignalP"/>
    </source>
</evidence>
<sequence>MQISNIITITFAAMATASPVNTDAVEEGVASVNLPAGCKKHDLALCALHLVGTTAKCGSAIIEAGANPIADISCVASAAGLASSIDTCKHCIPKKLEAVEE</sequence>
<protein>
    <recommendedName>
        <fullName evidence="4">Fungal calcium binding protein domain-containing protein</fullName>
    </recommendedName>
</protein>
<reference evidence="2 3" key="1">
    <citation type="journal article" date="2020" name="bioRxiv">
        <title>Whole genome comparisons of ergot fungi reveals the divergence and evolution of species within the genus Claviceps are the result of varying mechanisms driving genome evolution and host range expansion.</title>
        <authorList>
            <person name="Wyka S.A."/>
            <person name="Mondo S.J."/>
            <person name="Liu M."/>
            <person name="Dettman J."/>
            <person name="Nalam V."/>
            <person name="Broders K.D."/>
        </authorList>
    </citation>
    <scope>NUCLEOTIDE SEQUENCE [LARGE SCALE GENOMIC DNA]</scope>
    <source>
        <strain evidence="2 3">LM576</strain>
    </source>
</reference>
<dbReference type="Gene3D" id="1.10.1740.120">
    <property type="match status" value="1"/>
</dbReference>
<evidence type="ECO:0000313" key="2">
    <source>
        <dbReference type="EMBL" id="KAG6115401.1"/>
    </source>
</evidence>
<feature type="chain" id="PRO_5040297773" description="Fungal calcium binding protein domain-containing protein" evidence="1">
    <location>
        <begin position="18"/>
        <end position="101"/>
    </location>
</feature>
<evidence type="ECO:0000313" key="3">
    <source>
        <dbReference type="Proteomes" id="UP000732380"/>
    </source>
</evidence>